<dbReference type="Pfam" id="PF11104">
    <property type="entry name" value="PilM_2"/>
    <property type="match status" value="1"/>
</dbReference>
<sequence length="355" mass="38479">MLFGKPKSQLGVDIGTSNIKIVQLHPQDNQFVLETYGLVNISFQIGSKDNGSAITQTAQILKTLMAKAGVTTNKVVASLPNSSVFTSVIDMPKIPQEELKIAIESEAKKYVPLPLEEVALSWSVIEQKKTKITKDTNLGSLAKPGMDNRIKVLLTAVPTIVIDNYVKVFQQAGLEPQALEIEALSLIRSLVGADTNLNMLIDIGAKSSTINLVDEGYLRVSKNLNVGGDTVTTSIAQSLSVNFARAEQFKKDFGLTGQGQQIPQVMRPILDIIKNEAQKLISLVESRGERIDKIMLSGGGVKLPNLKEYFSVFGKPVVMANPWSAVTYPASLKPVIEPLGLNLAVAIGLAMRHME</sequence>
<dbReference type="InterPro" id="IPR005883">
    <property type="entry name" value="PilM"/>
</dbReference>
<evidence type="ECO:0000313" key="1">
    <source>
        <dbReference type="EMBL" id="OGE90477.1"/>
    </source>
</evidence>
<accession>A0A1F5PKS9</accession>
<dbReference type="Proteomes" id="UP000177682">
    <property type="component" value="Unassembled WGS sequence"/>
</dbReference>
<dbReference type="PIRSF" id="PIRSF019169">
    <property type="entry name" value="PilM"/>
    <property type="match status" value="1"/>
</dbReference>
<evidence type="ECO:0008006" key="3">
    <source>
        <dbReference type="Google" id="ProtNLM"/>
    </source>
</evidence>
<dbReference type="InterPro" id="IPR043129">
    <property type="entry name" value="ATPase_NBD"/>
</dbReference>
<dbReference type="Gene3D" id="3.30.420.40">
    <property type="match status" value="2"/>
</dbReference>
<dbReference type="InterPro" id="IPR050696">
    <property type="entry name" value="FtsA/MreB"/>
</dbReference>
<evidence type="ECO:0000313" key="2">
    <source>
        <dbReference type="Proteomes" id="UP000177682"/>
    </source>
</evidence>
<comment type="caution">
    <text evidence="1">The sequence shown here is derived from an EMBL/GenBank/DDBJ whole genome shotgun (WGS) entry which is preliminary data.</text>
</comment>
<dbReference type="Gene3D" id="3.30.1490.300">
    <property type="match status" value="1"/>
</dbReference>
<dbReference type="EMBL" id="MFEY01000006">
    <property type="protein sequence ID" value="OGE90477.1"/>
    <property type="molecule type" value="Genomic_DNA"/>
</dbReference>
<dbReference type="SUPFAM" id="SSF53067">
    <property type="entry name" value="Actin-like ATPase domain"/>
    <property type="match status" value="2"/>
</dbReference>
<dbReference type="CDD" id="cd24049">
    <property type="entry name" value="ASKHA_NBD_PilM"/>
    <property type="match status" value="1"/>
</dbReference>
<gene>
    <name evidence="1" type="ORF">A3E29_05030</name>
</gene>
<organism evidence="1 2">
    <name type="scientific">Candidatus Doudnabacteria bacterium RIFCSPHIGHO2_12_FULL_48_16</name>
    <dbReference type="NCBI Taxonomy" id="1817838"/>
    <lineage>
        <taxon>Bacteria</taxon>
        <taxon>Candidatus Doudnaibacteriota</taxon>
    </lineage>
</organism>
<dbReference type="NCBIfam" id="TIGR01175">
    <property type="entry name" value="pilM"/>
    <property type="match status" value="1"/>
</dbReference>
<proteinExistence type="predicted"/>
<reference evidence="1 2" key="1">
    <citation type="journal article" date="2016" name="Nat. Commun.">
        <title>Thousands of microbial genomes shed light on interconnected biogeochemical processes in an aquifer system.</title>
        <authorList>
            <person name="Anantharaman K."/>
            <person name="Brown C.T."/>
            <person name="Hug L.A."/>
            <person name="Sharon I."/>
            <person name="Castelle C.J."/>
            <person name="Probst A.J."/>
            <person name="Thomas B.C."/>
            <person name="Singh A."/>
            <person name="Wilkins M.J."/>
            <person name="Karaoz U."/>
            <person name="Brodie E.L."/>
            <person name="Williams K.H."/>
            <person name="Hubbard S.S."/>
            <person name="Banfield J.F."/>
        </authorList>
    </citation>
    <scope>NUCLEOTIDE SEQUENCE [LARGE SCALE GENOMIC DNA]</scope>
</reference>
<dbReference type="PANTHER" id="PTHR32432:SF3">
    <property type="entry name" value="ETHANOLAMINE UTILIZATION PROTEIN EUTJ"/>
    <property type="match status" value="1"/>
</dbReference>
<protein>
    <recommendedName>
        <fullName evidence="3">SHS2 domain-containing protein</fullName>
    </recommendedName>
</protein>
<dbReference type="AlphaFoldDB" id="A0A1F5PKS9"/>
<dbReference type="PANTHER" id="PTHR32432">
    <property type="entry name" value="CELL DIVISION PROTEIN FTSA-RELATED"/>
    <property type="match status" value="1"/>
</dbReference>
<name>A0A1F5PKS9_9BACT</name>